<keyword evidence="1" id="KW-0175">Coiled coil</keyword>
<dbReference type="InParanoid" id="G5A524"/>
<dbReference type="RefSeq" id="XP_009534634.1">
    <property type="nucleotide sequence ID" value="XM_009536339.1"/>
</dbReference>
<dbReference type="SMR" id="G5A524"/>
<keyword evidence="3" id="KW-1185">Reference proteome</keyword>
<evidence type="ECO:0008006" key="4">
    <source>
        <dbReference type="Google" id="ProtNLM"/>
    </source>
</evidence>
<organism evidence="2 3">
    <name type="scientific">Phytophthora sojae (strain P6497)</name>
    <name type="common">Soybean stem and root rot agent</name>
    <name type="synonym">Phytophthora megasperma f. sp. glycines</name>
    <dbReference type="NCBI Taxonomy" id="1094619"/>
    <lineage>
        <taxon>Eukaryota</taxon>
        <taxon>Sar</taxon>
        <taxon>Stramenopiles</taxon>
        <taxon>Oomycota</taxon>
        <taxon>Peronosporomycetes</taxon>
        <taxon>Peronosporales</taxon>
        <taxon>Peronosporaceae</taxon>
        <taxon>Phytophthora</taxon>
    </lineage>
</organism>
<evidence type="ECO:0000313" key="3">
    <source>
        <dbReference type="Proteomes" id="UP000002640"/>
    </source>
</evidence>
<feature type="non-terminal residue" evidence="2">
    <location>
        <position position="1"/>
    </location>
</feature>
<evidence type="ECO:0000313" key="2">
    <source>
        <dbReference type="EMBL" id="EGZ09773.1"/>
    </source>
</evidence>
<dbReference type="KEGG" id="psoj:PHYSODRAFT_421083"/>
<protein>
    <recommendedName>
        <fullName evidence="4">M96 mating-specific protein family</fullName>
    </recommendedName>
</protein>
<gene>
    <name evidence="2" type="ORF">PHYSODRAFT_421083</name>
</gene>
<dbReference type="EMBL" id="JH159159">
    <property type="protein sequence ID" value="EGZ09773.1"/>
    <property type="molecule type" value="Genomic_DNA"/>
</dbReference>
<reference evidence="2 3" key="1">
    <citation type="journal article" date="2006" name="Science">
        <title>Phytophthora genome sequences uncover evolutionary origins and mechanisms of pathogenesis.</title>
        <authorList>
            <person name="Tyler B.M."/>
            <person name="Tripathy S."/>
            <person name="Zhang X."/>
            <person name="Dehal P."/>
            <person name="Jiang R.H."/>
            <person name="Aerts A."/>
            <person name="Arredondo F.D."/>
            <person name="Baxter L."/>
            <person name="Bensasson D."/>
            <person name="Beynon J.L."/>
            <person name="Chapman J."/>
            <person name="Damasceno C.M."/>
            <person name="Dorrance A.E."/>
            <person name="Dou D."/>
            <person name="Dickerman A.W."/>
            <person name="Dubchak I.L."/>
            <person name="Garbelotto M."/>
            <person name="Gijzen M."/>
            <person name="Gordon S.G."/>
            <person name="Govers F."/>
            <person name="Grunwald N.J."/>
            <person name="Huang W."/>
            <person name="Ivors K.L."/>
            <person name="Jones R.W."/>
            <person name="Kamoun S."/>
            <person name="Krampis K."/>
            <person name="Lamour K.H."/>
            <person name="Lee M.K."/>
            <person name="McDonald W.H."/>
            <person name="Medina M."/>
            <person name="Meijer H.J."/>
            <person name="Nordberg E.K."/>
            <person name="Maclean D.J."/>
            <person name="Ospina-Giraldo M.D."/>
            <person name="Morris P.F."/>
            <person name="Phuntumart V."/>
            <person name="Putnam N.H."/>
            <person name="Rash S."/>
            <person name="Rose J.K."/>
            <person name="Sakihama Y."/>
            <person name="Salamov A.A."/>
            <person name="Savidor A."/>
            <person name="Scheuring C.F."/>
            <person name="Smith B.M."/>
            <person name="Sobral B.W."/>
            <person name="Terry A."/>
            <person name="Torto-Alalibo T.A."/>
            <person name="Win J."/>
            <person name="Xu Z."/>
            <person name="Zhang H."/>
            <person name="Grigoriev I.V."/>
            <person name="Rokhsar D.S."/>
            <person name="Boore J.L."/>
        </authorList>
    </citation>
    <scope>NUCLEOTIDE SEQUENCE [LARGE SCALE GENOMIC DNA]</scope>
    <source>
        <strain evidence="2 3">P6497</strain>
    </source>
</reference>
<sequence length="358" mass="41289">KKTKAKKNKNKARDERRFVLVQLREEAERLQFTLDQLQSIRSKLPKGKDHSNHKTTAQDVGVPAVWQEICARQLQRRMNAERENIQLKLQLEKEKELANSLAKLLYRRKTPKSQGPEVQKHTRRTDIPSGYIERMAAFIFEELLAGVEELNHQVEELCHQVDGVVEISSSFPAVQRPLLRDGVKGREEKLLDTRVLPFSMQATGDAWWHNWHLHRGRNIEQTAGDMVVERFGLDMSDFNANSSVASYGQQILKRGVEDRRIVFVWNAYMEPFVFENERISGLYFLEQCLVLIEPDRDGGESSSCMSTCYVITPYVLDPKLRDDPKTGALIDFFVGSLFSTIKGRCEMVEDMLFDQALE</sequence>
<dbReference type="OMA" id="QVEELCH"/>
<name>G5A524_PHYSP</name>
<dbReference type="AlphaFoldDB" id="G5A524"/>
<dbReference type="Proteomes" id="UP000002640">
    <property type="component" value="Unassembled WGS sequence"/>
</dbReference>
<feature type="coiled-coil region" evidence="1">
    <location>
        <begin position="70"/>
        <end position="97"/>
    </location>
</feature>
<feature type="non-terminal residue" evidence="2">
    <location>
        <position position="358"/>
    </location>
</feature>
<proteinExistence type="predicted"/>
<accession>G5A524</accession>
<evidence type="ECO:0000256" key="1">
    <source>
        <dbReference type="SAM" id="Coils"/>
    </source>
</evidence>
<dbReference type="GeneID" id="20652149"/>
<dbReference type="PANTHER" id="PTHR35796">
    <property type="entry name" value="HYPOTHETICAL CYTOSOLIC PROTEIN"/>
    <property type="match status" value="1"/>
</dbReference>
<dbReference type="PANTHER" id="PTHR35796:SF3">
    <property type="entry name" value="BHLH DOMAIN-CONTAINING PROTEIN"/>
    <property type="match status" value="1"/>
</dbReference>